<evidence type="ECO:0000256" key="4">
    <source>
        <dbReference type="ARBA" id="ARBA00023004"/>
    </source>
</evidence>
<keyword evidence="9" id="KW-1185">Reference proteome</keyword>
<reference evidence="8 9" key="1">
    <citation type="submission" date="2019-03" db="EMBL/GenBank/DDBJ databases">
        <title>Genomic Encyclopedia of Type Strains, Phase IV (KMG-IV): sequencing the most valuable type-strain genomes for metagenomic binning, comparative biology and taxonomic classification.</title>
        <authorList>
            <person name="Goeker M."/>
        </authorList>
    </citation>
    <scope>NUCLEOTIDE SEQUENCE [LARGE SCALE GENOMIC DNA]</scope>
    <source>
        <strain evidence="8 9">DSM 26377</strain>
    </source>
</reference>
<feature type="domain" description="2Fe-2S ferredoxin-type" evidence="7">
    <location>
        <begin position="2"/>
        <end position="104"/>
    </location>
</feature>
<evidence type="ECO:0000256" key="5">
    <source>
        <dbReference type="ARBA" id="ARBA00023014"/>
    </source>
</evidence>
<dbReference type="PRINTS" id="PR00355">
    <property type="entry name" value="ADRENODOXIN"/>
</dbReference>
<dbReference type="RefSeq" id="WP_133879831.1">
    <property type="nucleotide sequence ID" value="NZ_MWIN01000014.1"/>
</dbReference>
<proteinExistence type="inferred from homology"/>
<dbReference type="Pfam" id="PF00111">
    <property type="entry name" value="Fer2"/>
    <property type="match status" value="1"/>
</dbReference>
<dbReference type="PANTHER" id="PTHR23426">
    <property type="entry name" value="FERREDOXIN/ADRENODOXIN"/>
    <property type="match status" value="1"/>
</dbReference>
<comment type="similarity">
    <text evidence="1">Belongs to the adrenodoxin/putidaredoxin family.</text>
</comment>
<sequence length="105" mass="11388">MIKISVCRRGGEPLSLTAKEGENFMHLLRDSEAGVEAICGGACSCATCHVYVGQQWLEKLPPQCDQERDMLGDMLFSRPDSRLACQIHLTADLDGIAVEVAPPEG</sequence>
<dbReference type="GO" id="GO:0051537">
    <property type="term" value="F:2 iron, 2 sulfur cluster binding"/>
    <property type="evidence" value="ECO:0007669"/>
    <property type="project" value="UniProtKB-KW"/>
</dbReference>
<dbReference type="PANTHER" id="PTHR23426:SF65">
    <property type="entry name" value="FERREDOXIN-2, MITOCHONDRIAL"/>
    <property type="match status" value="1"/>
</dbReference>
<comment type="cofactor">
    <cofactor evidence="6">
        <name>[2Fe-2S] cluster</name>
        <dbReference type="ChEBI" id="CHEBI:190135"/>
    </cofactor>
</comment>
<dbReference type="GO" id="GO:0046872">
    <property type="term" value="F:metal ion binding"/>
    <property type="evidence" value="ECO:0007669"/>
    <property type="project" value="UniProtKB-KW"/>
</dbReference>
<gene>
    <name evidence="8" type="ORF">DFR24_0588</name>
</gene>
<organism evidence="8 9">
    <name type="scientific">Panacagrimonas perspica</name>
    <dbReference type="NCBI Taxonomy" id="381431"/>
    <lineage>
        <taxon>Bacteria</taxon>
        <taxon>Pseudomonadati</taxon>
        <taxon>Pseudomonadota</taxon>
        <taxon>Gammaproteobacteria</taxon>
        <taxon>Nevskiales</taxon>
        <taxon>Nevskiaceae</taxon>
        <taxon>Panacagrimonas</taxon>
    </lineage>
</organism>
<evidence type="ECO:0000256" key="6">
    <source>
        <dbReference type="ARBA" id="ARBA00034078"/>
    </source>
</evidence>
<dbReference type="GO" id="GO:0009055">
    <property type="term" value="F:electron transfer activity"/>
    <property type="evidence" value="ECO:0007669"/>
    <property type="project" value="TreeGrafter"/>
</dbReference>
<accession>A0A4S3K3Q6</accession>
<keyword evidence="5" id="KW-0411">Iron-sulfur</keyword>
<dbReference type="InterPro" id="IPR001055">
    <property type="entry name" value="Adrenodoxin-like"/>
</dbReference>
<comment type="caution">
    <text evidence="8">The sequence shown here is derived from an EMBL/GenBank/DDBJ whole genome shotgun (WGS) entry which is preliminary data.</text>
</comment>
<evidence type="ECO:0000256" key="2">
    <source>
        <dbReference type="ARBA" id="ARBA00022714"/>
    </source>
</evidence>
<evidence type="ECO:0000259" key="7">
    <source>
        <dbReference type="PROSITE" id="PS51085"/>
    </source>
</evidence>
<dbReference type="InterPro" id="IPR001041">
    <property type="entry name" value="2Fe-2S_ferredoxin-type"/>
</dbReference>
<keyword evidence="4" id="KW-0408">Iron</keyword>
<protein>
    <submittedName>
        <fullName evidence="8">2Fe-2S ferredoxin</fullName>
    </submittedName>
</protein>
<evidence type="ECO:0000256" key="1">
    <source>
        <dbReference type="ARBA" id="ARBA00010914"/>
    </source>
</evidence>
<dbReference type="AlphaFoldDB" id="A0A4S3K3Q6"/>
<keyword evidence="3" id="KW-0479">Metal-binding</keyword>
<dbReference type="GO" id="GO:0140647">
    <property type="term" value="P:P450-containing electron transport chain"/>
    <property type="evidence" value="ECO:0007669"/>
    <property type="project" value="InterPro"/>
</dbReference>
<dbReference type="Gene3D" id="3.10.20.30">
    <property type="match status" value="1"/>
</dbReference>
<dbReference type="PROSITE" id="PS00814">
    <property type="entry name" value="ADX"/>
    <property type="match status" value="1"/>
</dbReference>
<keyword evidence="2" id="KW-0001">2Fe-2S</keyword>
<dbReference type="OrthoDB" id="9799640at2"/>
<evidence type="ECO:0000313" key="9">
    <source>
        <dbReference type="Proteomes" id="UP000295341"/>
    </source>
</evidence>
<dbReference type="InterPro" id="IPR012675">
    <property type="entry name" value="Beta-grasp_dom_sf"/>
</dbReference>
<evidence type="ECO:0000256" key="3">
    <source>
        <dbReference type="ARBA" id="ARBA00022723"/>
    </source>
</evidence>
<evidence type="ECO:0000313" key="8">
    <source>
        <dbReference type="EMBL" id="TDU31225.1"/>
    </source>
</evidence>
<dbReference type="SUPFAM" id="SSF54292">
    <property type="entry name" value="2Fe-2S ferredoxin-like"/>
    <property type="match status" value="1"/>
</dbReference>
<dbReference type="CDD" id="cd00207">
    <property type="entry name" value="fer2"/>
    <property type="match status" value="1"/>
</dbReference>
<dbReference type="Proteomes" id="UP000295341">
    <property type="component" value="Unassembled WGS sequence"/>
</dbReference>
<dbReference type="PROSITE" id="PS51085">
    <property type="entry name" value="2FE2S_FER_2"/>
    <property type="match status" value="1"/>
</dbReference>
<dbReference type="InterPro" id="IPR036010">
    <property type="entry name" value="2Fe-2S_ferredoxin-like_sf"/>
</dbReference>
<dbReference type="EMBL" id="SOBT01000008">
    <property type="protein sequence ID" value="TDU31225.1"/>
    <property type="molecule type" value="Genomic_DNA"/>
</dbReference>
<dbReference type="InterPro" id="IPR018298">
    <property type="entry name" value="Adrenodoxin_Fe-S_BS"/>
</dbReference>
<name>A0A4S3K3Q6_9GAMM</name>